<dbReference type="InterPro" id="IPR032282">
    <property type="entry name" value="HAGH_C"/>
</dbReference>
<evidence type="ECO:0000256" key="4">
    <source>
        <dbReference type="ARBA" id="ARBA00022723"/>
    </source>
</evidence>
<comment type="cofactor">
    <cofactor evidence="7">
        <name>Zn(2+)</name>
        <dbReference type="ChEBI" id="CHEBI:29105"/>
    </cofactor>
    <text evidence="7">Binds 2 Zn(2+) ions per subunit.</text>
</comment>
<dbReference type="NCBIfam" id="TIGR03413">
    <property type="entry name" value="GSH_gloB"/>
    <property type="match status" value="1"/>
</dbReference>
<dbReference type="InterPro" id="IPR036866">
    <property type="entry name" value="RibonucZ/Hydroxyglut_hydro"/>
</dbReference>
<dbReference type="GO" id="GO:0019243">
    <property type="term" value="P:methylglyoxal catabolic process to D-lactate via S-lactoyl-glutathione"/>
    <property type="evidence" value="ECO:0007669"/>
    <property type="project" value="UniProtKB-UniRule"/>
</dbReference>
<feature type="binding site" evidence="7">
    <location>
        <position position="58"/>
    </location>
    <ligand>
        <name>Zn(2+)</name>
        <dbReference type="ChEBI" id="CHEBI:29105"/>
        <label>2</label>
    </ligand>
</feature>
<feature type="compositionally biased region" description="Basic and acidic residues" evidence="8">
    <location>
        <begin position="184"/>
        <end position="198"/>
    </location>
</feature>
<feature type="binding site" evidence="7">
    <location>
        <position position="53"/>
    </location>
    <ligand>
        <name>Zn(2+)</name>
        <dbReference type="ChEBI" id="CHEBI:29105"/>
        <label>1</label>
    </ligand>
</feature>
<feature type="binding site" evidence="7">
    <location>
        <position position="163"/>
    </location>
    <ligand>
        <name>Zn(2+)</name>
        <dbReference type="ChEBI" id="CHEBI:29105"/>
        <label>2</label>
    </ligand>
</feature>
<feature type="binding site" evidence="7">
    <location>
        <position position="55"/>
    </location>
    <ligand>
        <name>Zn(2+)</name>
        <dbReference type="ChEBI" id="CHEBI:29105"/>
        <label>1</label>
    </ligand>
</feature>
<dbReference type="CDD" id="cd07723">
    <property type="entry name" value="hydroxyacylglutathione_hydrolase_MBL-fold"/>
    <property type="match status" value="1"/>
</dbReference>
<dbReference type="GO" id="GO:0046872">
    <property type="term" value="F:metal ion binding"/>
    <property type="evidence" value="ECO:0007669"/>
    <property type="project" value="UniProtKB-KW"/>
</dbReference>
<name>A0A165EL82_9NEIS</name>
<reference evidence="11" key="1">
    <citation type="submission" date="2016-01" db="EMBL/GenBank/DDBJ databases">
        <title>Draft genome of Chromobacterium sp. F49.</title>
        <authorList>
            <person name="Hong K.W."/>
        </authorList>
    </citation>
    <scope>NUCLEOTIDE SEQUENCE [LARGE SCALE GENOMIC DNA]</scope>
    <source>
        <strain evidence="11">CN10</strain>
    </source>
</reference>
<evidence type="ECO:0000256" key="5">
    <source>
        <dbReference type="ARBA" id="ARBA00022801"/>
    </source>
</evidence>
<proteinExistence type="inferred from homology"/>
<feature type="binding site" evidence="7">
    <location>
        <position position="125"/>
    </location>
    <ligand>
        <name>Zn(2+)</name>
        <dbReference type="ChEBI" id="CHEBI:29105"/>
        <label>1</label>
    </ligand>
</feature>
<accession>A0A165EL82</accession>
<dbReference type="InterPro" id="IPR050110">
    <property type="entry name" value="Glyoxalase_II_hydrolase"/>
</dbReference>
<comment type="pathway">
    <text evidence="2 7">Secondary metabolite metabolism; methylglyoxal degradation; (R)-lactate from methylglyoxal: step 2/2.</text>
</comment>
<evidence type="ECO:0000256" key="8">
    <source>
        <dbReference type="SAM" id="MobiDB-lite"/>
    </source>
</evidence>
<evidence type="ECO:0000256" key="6">
    <source>
        <dbReference type="ARBA" id="ARBA00022833"/>
    </source>
</evidence>
<dbReference type="InterPro" id="IPR035680">
    <property type="entry name" value="Clx_II_MBL"/>
</dbReference>
<evidence type="ECO:0000256" key="2">
    <source>
        <dbReference type="ARBA" id="ARBA00004963"/>
    </source>
</evidence>
<comment type="similarity">
    <text evidence="3 7">Belongs to the metallo-beta-lactamase superfamily. Glyoxalase II family.</text>
</comment>
<dbReference type="InterPro" id="IPR001279">
    <property type="entry name" value="Metallo-B-lactamas"/>
</dbReference>
<gene>
    <name evidence="7" type="primary">gloB</name>
    <name evidence="10" type="ORF">AVW16_03425</name>
</gene>
<dbReference type="UniPathway" id="UPA00619">
    <property type="reaction ID" value="UER00676"/>
</dbReference>
<comment type="caution">
    <text evidence="10">The sequence shown here is derived from an EMBL/GenBank/DDBJ whole genome shotgun (WGS) entry which is preliminary data.</text>
</comment>
<comment type="subunit">
    <text evidence="7">Monomer.</text>
</comment>
<dbReference type="AlphaFoldDB" id="A0A165EL82"/>
<dbReference type="Pfam" id="PF00753">
    <property type="entry name" value="Lactamase_B"/>
    <property type="match status" value="1"/>
</dbReference>
<dbReference type="PIRSF" id="PIRSF005457">
    <property type="entry name" value="Glx"/>
    <property type="match status" value="1"/>
</dbReference>
<evidence type="ECO:0000259" key="9">
    <source>
        <dbReference type="SMART" id="SM00849"/>
    </source>
</evidence>
<dbReference type="PANTHER" id="PTHR43705:SF1">
    <property type="entry name" value="HYDROXYACYLGLUTATHIONE HYDROLASE GLOB"/>
    <property type="match status" value="1"/>
</dbReference>
<dbReference type="PANTHER" id="PTHR43705">
    <property type="entry name" value="HYDROXYACYLGLUTATHIONE HYDROLASE"/>
    <property type="match status" value="1"/>
</dbReference>
<keyword evidence="11" id="KW-1185">Reference proteome</keyword>
<evidence type="ECO:0000313" key="11">
    <source>
        <dbReference type="Proteomes" id="UP000076625"/>
    </source>
</evidence>
<evidence type="ECO:0000256" key="7">
    <source>
        <dbReference type="HAMAP-Rule" id="MF_01374"/>
    </source>
</evidence>
<dbReference type="EMBL" id="LQQU01000059">
    <property type="protein sequence ID" value="KZE25358.1"/>
    <property type="molecule type" value="Genomic_DNA"/>
</dbReference>
<keyword evidence="5 7" id="KW-0378">Hydrolase</keyword>
<dbReference type="Pfam" id="PF16123">
    <property type="entry name" value="HAGH_C"/>
    <property type="match status" value="1"/>
</dbReference>
<dbReference type="RefSeq" id="WP_066614704.1">
    <property type="nucleotide sequence ID" value="NZ_LQQU01000059.1"/>
</dbReference>
<feature type="binding site" evidence="7">
    <location>
        <position position="57"/>
    </location>
    <ligand>
        <name>Zn(2+)</name>
        <dbReference type="ChEBI" id="CHEBI:29105"/>
        <label>2</label>
    </ligand>
</feature>
<evidence type="ECO:0000313" key="10">
    <source>
        <dbReference type="EMBL" id="KZE25358.1"/>
    </source>
</evidence>
<feature type="binding site" evidence="7">
    <location>
        <position position="108"/>
    </location>
    <ligand>
        <name>Zn(2+)</name>
        <dbReference type="ChEBI" id="CHEBI:29105"/>
        <label>1</label>
    </ligand>
</feature>
<dbReference type="EC" id="3.1.2.6" evidence="7"/>
<dbReference type="SUPFAM" id="SSF56281">
    <property type="entry name" value="Metallo-hydrolase/oxidoreductase"/>
    <property type="match status" value="1"/>
</dbReference>
<sequence>MITVTPVNAFTDNYIWVLQRAGRAVAVDPGEAAPLERHLSAAGLTLEALLITHHHGDHVGGVAELVARHPGLAVYGPAGVRGVTHPVADGDTVEVLGQRFNVLAVPGHTLDHLAYHDDAHLFCGDTLFGAGCGRVFEGTPAMLHASLTKLAALPDATLAYPAHEYTLSNLAFAAEADPRNPAVAERRRRDQARRERGEATLPTPLAEEKRSNPFLRCDDPNLRAGLEQRFGWHLPDAVATFAVLRDWKNRF</sequence>
<keyword evidence="6 7" id="KW-0862">Zinc</keyword>
<evidence type="ECO:0000256" key="3">
    <source>
        <dbReference type="ARBA" id="ARBA00006759"/>
    </source>
</evidence>
<dbReference type="Proteomes" id="UP000076625">
    <property type="component" value="Unassembled WGS sequence"/>
</dbReference>
<dbReference type="STRING" id="1452487.AVW16_03425"/>
<protein>
    <recommendedName>
        <fullName evidence="7">Hydroxyacylglutathione hydrolase</fullName>
        <ecNumber evidence="7">3.1.2.6</ecNumber>
    </recommendedName>
    <alternativeName>
        <fullName evidence="7">Glyoxalase II</fullName>
        <shortName evidence="7">Glx II</shortName>
    </alternativeName>
</protein>
<dbReference type="InterPro" id="IPR017782">
    <property type="entry name" value="Hydroxyacylglutathione_Hdrlase"/>
</dbReference>
<dbReference type="HAMAP" id="MF_01374">
    <property type="entry name" value="Glyoxalase_2"/>
    <property type="match status" value="1"/>
</dbReference>
<feature type="domain" description="Metallo-beta-lactamase" evidence="9">
    <location>
        <begin position="12"/>
        <end position="163"/>
    </location>
</feature>
<feature type="binding site" evidence="7">
    <location>
        <position position="125"/>
    </location>
    <ligand>
        <name>Zn(2+)</name>
        <dbReference type="ChEBI" id="CHEBI:29105"/>
        <label>2</label>
    </ligand>
</feature>
<feature type="region of interest" description="Disordered" evidence="8">
    <location>
        <begin position="178"/>
        <end position="212"/>
    </location>
</feature>
<comment type="catalytic activity">
    <reaction evidence="1 7">
        <text>an S-(2-hydroxyacyl)glutathione + H2O = a 2-hydroxy carboxylate + glutathione + H(+)</text>
        <dbReference type="Rhea" id="RHEA:21864"/>
        <dbReference type="ChEBI" id="CHEBI:15377"/>
        <dbReference type="ChEBI" id="CHEBI:15378"/>
        <dbReference type="ChEBI" id="CHEBI:57925"/>
        <dbReference type="ChEBI" id="CHEBI:58896"/>
        <dbReference type="ChEBI" id="CHEBI:71261"/>
        <dbReference type="EC" id="3.1.2.6"/>
    </reaction>
</comment>
<comment type="function">
    <text evidence="7">Thiolesterase that catalyzes the hydrolysis of S-D-lactoyl-glutathione to form glutathione and D-lactic acid.</text>
</comment>
<evidence type="ECO:0000256" key="1">
    <source>
        <dbReference type="ARBA" id="ARBA00001623"/>
    </source>
</evidence>
<organism evidence="10 11">
    <name type="scientific">Crenobacter luteus</name>
    <dbReference type="NCBI Taxonomy" id="1452487"/>
    <lineage>
        <taxon>Bacteria</taxon>
        <taxon>Pseudomonadati</taxon>
        <taxon>Pseudomonadota</taxon>
        <taxon>Betaproteobacteria</taxon>
        <taxon>Neisseriales</taxon>
        <taxon>Neisseriaceae</taxon>
        <taxon>Crenobacter</taxon>
    </lineage>
</organism>
<dbReference type="SMART" id="SM00849">
    <property type="entry name" value="Lactamase_B"/>
    <property type="match status" value="1"/>
</dbReference>
<keyword evidence="4 7" id="KW-0479">Metal-binding</keyword>
<dbReference type="Gene3D" id="3.60.15.10">
    <property type="entry name" value="Ribonuclease Z/Hydroxyacylglutathione hydrolase-like"/>
    <property type="match status" value="1"/>
</dbReference>
<dbReference type="GO" id="GO:0004416">
    <property type="term" value="F:hydroxyacylglutathione hydrolase activity"/>
    <property type="evidence" value="ECO:0007669"/>
    <property type="project" value="UniProtKB-UniRule"/>
</dbReference>
<dbReference type="OrthoDB" id="9802248at2"/>